<proteinExistence type="predicted"/>
<dbReference type="EMBL" id="VYZN01000015">
    <property type="protein sequence ID" value="KAE9538952.1"/>
    <property type="molecule type" value="Genomic_DNA"/>
</dbReference>
<protein>
    <submittedName>
        <fullName evidence="1">Uncharacterized protein</fullName>
    </submittedName>
</protein>
<comment type="caution">
    <text evidence="1">The sequence shown here is derived from an EMBL/GenBank/DDBJ whole genome shotgun (WGS) entry which is preliminary data.</text>
</comment>
<name>A0A6G0TUC9_APHGL</name>
<sequence length="373" mass="42949">MPIKLISTCYGFRTLYYSYDNCSNYNVGFVQANRNDSFEGPTKMSTLPNIEFDRQPFLPNTMNCQTNLKGESVHNRIDNCLPIVTTILINFNQVNIMSAVVIRYISITAALKGFGPHNECLLTVTLALDIKFVLKYKLLKMTSTFYSPNKVQKGYTLTTILENYFRKKNKTTIQPKGCNIIEHQLPFRKSRLNSAIDPARSNKKIGIEKENRAQQIRAILPCLISFHNANICSINNFEFSNGKAIIVKVILDFERNDEFIDFAIKKLRIDNLSFRLILLTSFVDSLLFGKRSVHDINRQKMYFYLRLDIFAGNHIWSELKIAFDLLPCNLHEIVLFSNDREQTEYSWNFLKSGILGPDVMPNFSSKTHLNTSS</sequence>
<gene>
    <name evidence="1" type="ORF">AGLY_005534</name>
</gene>
<evidence type="ECO:0000313" key="1">
    <source>
        <dbReference type="EMBL" id="KAE9538952.1"/>
    </source>
</evidence>
<dbReference type="Proteomes" id="UP000475862">
    <property type="component" value="Unassembled WGS sequence"/>
</dbReference>
<reference evidence="1 2" key="1">
    <citation type="submission" date="2019-08" db="EMBL/GenBank/DDBJ databases">
        <title>The genome of the soybean aphid Biotype 1, its phylome, world population structure and adaptation to the North American continent.</title>
        <authorList>
            <person name="Giordano R."/>
            <person name="Donthu R.K."/>
            <person name="Hernandez A.G."/>
            <person name="Wright C.L."/>
            <person name="Zimin A.V."/>
        </authorList>
    </citation>
    <scope>NUCLEOTIDE SEQUENCE [LARGE SCALE GENOMIC DNA]</scope>
    <source>
        <tissue evidence="1">Whole aphids</tissue>
    </source>
</reference>
<evidence type="ECO:0000313" key="2">
    <source>
        <dbReference type="Proteomes" id="UP000475862"/>
    </source>
</evidence>
<organism evidence="1 2">
    <name type="scientific">Aphis glycines</name>
    <name type="common">Soybean aphid</name>
    <dbReference type="NCBI Taxonomy" id="307491"/>
    <lineage>
        <taxon>Eukaryota</taxon>
        <taxon>Metazoa</taxon>
        <taxon>Ecdysozoa</taxon>
        <taxon>Arthropoda</taxon>
        <taxon>Hexapoda</taxon>
        <taxon>Insecta</taxon>
        <taxon>Pterygota</taxon>
        <taxon>Neoptera</taxon>
        <taxon>Paraneoptera</taxon>
        <taxon>Hemiptera</taxon>
        <taxon>Sternorrhyncha</taxon>
        <taxon>Aphidomorpha</taxon>
        <taxon>Aphidoidea</taxon>
        <taxon>Aphididae</taxon>
        <taxon>Aphidini</taxon>
        <taxon>Aphis</taxon>
        <taxon>Aphis</taxon>
    </lineage>
</organism>
<keyword evidence="2" id="KW-1185">Reference proteome</keyword>
<dbReference type="AlphaFoldDB" id="A0A6G0TUC9"/>
<accession>A0A6G0TUC9</accession>